<dbReference type="RefSeq" id="WP_066171070.1">
    <property type="nucleotide sequence ID" value="NZ_CP136137.1"/>
</dbReference>
<evidence type="ECO:0000313" key="10">
    <source>
        <dbReference type="EMBL" id="WYY07894.1"/>
    </source>
</evidence>
<gene>
    <name evidence="10" type="ORF">RVF87_02065</name>
</gene>
<feature type="transmembrane region" description="Helical" evidence="7">
    <location>
        <begin position="71"/>
        <end position="96"/>
    </location>
</feature>
<feature type="transmembrane region" description="Helical" evidence="7">
    <location>
        <begin position="172"/>
        <end position="196"/>
    </location>
</feature>
<dbReference type="PANTHER" id="PTHR43394">
    <property type="entry name" value="ATP-DEPENDENT PERMEASE MDL1, MITOCHONDRIAL"/>
    <property type="match status" value="1"/>
</dbReference>
<dbReference type="InterPro" id="IPR036640">
    <property type="entry name" value="ABC1_TM_sf"/>
</dbReference>
<accession>A0ABZ2U2I2</accession>
<dbReference type="Gene3D" id="3.40.50.300">
    <property type="entry name" value="P-loop containing nucleotide triphosphate hydrolases"/>
    <property type="match status" value="1"/>
</dbReference>
<dbReference type="InterPro" id="IPR027417">
    <property type="entry name" value="P-loop_NTPase"/>
</dbReference>
<keyword evidence="5 7" id="KW-1133">Transmembrane helix</keyword>
<feature type="domain" description="ABC transporter" evidence="8">
    <location>
        <begin position="345"/>
        <end position="577"/>
    </location>
</feature>
<dbReference type="Pfam" id="PF00664">
    <property type="entry name" value="ABC_membrane"/>
    <property type="match status" value="1"/>
</dbReference>
<feature type="domain" description="ABC transmembrane type-1" evidence="9">
    <location>
        <begin position="31"/>
        <end position="313"/>
    </location>
</feature>
<feature type="transmembrane region" description="Helical" evidence="7">
    <location>
        <begin position="148"/>
        <end position="166"/>
    </location>
</feature>
<keyword evidence="3" id="KW-0547">Nucleotide-binding</keyword>
<evidence type="ECO:0000256" key="1">
    <source>
        <dbReference type="ARBA" id="ARBA00004651"/>
    </source>
</evidence>
<dbReference type="Proteomes" id="UP001479933">
    <property type="component" value="Chromosome"/>
</dbReference>
<dbReference type="SUPFAM" id="SSF90123">
    <property type="entry name" value="ABC transporter transmembrane region"/>
    <property type="match status" value="1"/>
</dbReference>
<evidence type="ECO:0000313" key="11">
    <source>
        <dbReference type="Proteomes" id="UP001479933"/>
    </source>
</evidence>
<reference evidence="10 11" key="1">
    <citation type="journal article" date="2023" name="Virus Evol.">
        <title>Computational host range prediction-The good, the bad, and the ugly.</title>
        <authorList>
            <person name="Howell A.A."/>
            <person name="Versoza C.J."/>
            <person name="Pfeifer S.P."/>
        </authorList>
    </citation>
    <scope>NUCLEOTIDE SEQUENCE [LARGE SCALE GENOMIC DNA]</scope>
    <source>
        <strain evidence="10 11">1610/1b</strain>
    </source>
</reference>
<sequence length="583" mass="61083">MTADRTLAVADGRSTLAYVRGLLAGRHWALAGVVTILFGGAALGLVVPWGFGAMVDTAIDSGSTADIARIGIAMAVAALGSAVLTGLGVALSAQLFETALARLREDMVGAALALPQSRVEEAGSGDLVSRATDDVEVVSEAIATGVPMLSRSAFTVVVTAIGFAALDWRFLAVIVVIVPVYWFAMRMFLTVAPPVYRGERAAMARRAHHVLGAVRGLATVHAFGLVGRSAERIDAGSWGVVKWSMRARITNNRLFGRLNFAEFLGMATIVIVGFLLVDAGSATVGAATTAMLLFLRLFDPIAGLLLVMDPIQSGAASLSRIVGVIGDGEGPPEDAVAVGSGARRLQTDAVTFRYHRDARTVLHEVSIVVEPGETVAVVGSSGAGKTTLAALLAGIHEPESGTITVGDVDLRDLAIDERPVLVTQEVHVFSGPLIDDLRLTAPDATPDQVRSALEAVGAWEWVALLPDGLETVVGAGGHALTPMREQQIALARLMLLDPPVVIFDEATADADSADADVLEDGAQAALEGRTALVIAHRLTQAARADRILVMEGGRIVENGTHDALRRAGGRYAELWSAWSRFRG</sequence>
<feature type="transmembrane region" description="Helical" evidence="7">
    <location>
        <begin position="254"/>
        <end position="277"/>
    </location>
</feature>
<dbReference type="Gene3D" id="1.20.1560.10">
    <property type="entry name" value="ABC transporter type 1, transmembrane domain"/>
    <property type="match status" value="1"/>
</dbReference>
<organism evidence="10 11">
    <name type="scientific">Gordonia hydrophobica</name>
    <dbReference type="NCBI Taxonomy" id="40516"/>
    <lineage>
        <taxon>Bacteria</taxon>
        <taxon>Bacillati</taxon>
        <taxon>Actinomycetota</taxon>
        <taxon>Actinomycetes</taxon>
        <taxon>Mycobacteriales</taxon>
        <taxon>Gordoniaceae</taxon>
        <taxon>Gordonia</taxon>
    </lineage>
</organism>
<evidence type="ECO:0000259" key="8">
    <source>
        <dbReference type="PROSITE" id="PS50893"/>
    </source>
</evidence>
<dbReference type="Pfam" id="PF00005">
    <property type="entry name" value="ABC_tran"/>
    <property type="match status" value="1"/>
</dbReference>
<keyword evidence="11" id="KW-1185">Reference proteome</keyword>
<keyword evidence="6 7" id="KW-0472">Membrane</keyword>
<proteinExistence type="predicted"/>
<feature type="transmembrane region" description="Helical" evidence="7">
    <location>
        <begin position="28"/>
        <end position="51"/>
    </location>
</feature>
<protein>
    <submittedName>
        <fullName evidence="10">ABC transporter ATP-binding protein</fullName>
    </submittedName>
</protein>
<dbReference type="InterPro" id="IPR039421">
    <property type="entry name" value="Type_1_exporter"/>
</dbReference>
<evidence type="ECO:0000256" key="6">
    <source>
        <dbReference type="ARBA" id="ARBA00023136"/>
    </source>
</evidence>
<dbReference type="InterPro" id="IPR003593">
    <property type="entry name" value="AAA+_ATPase"/>
</dbReference>
<dbReference type="InterPro" id="IPR003439">
    <property type="entry name" value="ABC_transporter-like_ATP-bd"/>
</dbReference>
<dbReference type="InterPro" id="IPR011527">
    <property type="entry name" value="ABC1_TM_dom"/>
</dbReference>
<evidence type="ECO:0000256" key="7">
    <source>
        <dbReference type="SAM" id="Phobius"/>
    </source>
</evidence>
<name>A0ABZ2U2I2_9ACTN</name>
<dbReference type="SUPFAM" id="SSF52540">
    <property type="entry name" value="P-loop containing nucleoside triphosphate hydrolases"/>
    <property type="match status" value="1"/>
</dbReference>
<dbReference type="PROSITE" id="PS50929">
    <property type="entry name" value="ABC_TM1F"/>
    <property type="match status" value="1"/>
</dbReference>
<dbReference type="SMART" id="SM00382">
    <property type="entry name" value="AAA"/>
    <property type="match status" value="1"/>
</dbReference>
<dbReference type="PANTHER" id="PTHR43394:SF1">
    <property type="entry name" value="ATP-BINDING CASSETTE SUB-FAMILY B MEMBER 10, MITOCHONDRIAL"/>
    <property type="match status" value="1"/>
</dbReference>
<keyword evidence="4 10" id="KW-0067">ATP-binding</keyword>
<evidence type="ECO:0000256" key="4">
    <source>
        <dbReference type="ARBA" id="ARBA00022840"/>
    </source>
</evidence>
<evidence type="ECO:0000256" key="2">
    <source>
        <dbReference type="ARBA" id="ARBA00022692"/>
    </source>
</evidence>
<dbReference type="EMBL" id="CP136137">
    <property type="protein sequence ID" value="WYY07894.1"/>
    <property type="molecule type" value="Genomic_DNA"/>
</dbReference>
<keyword evidence="2 7" id="KW-0812">Transmembrane</keyword>
<comment type="subcellular location">
    <subcellularLocation>
        <location evidence="1">Cell membrane</location>
        <topology evidence="1">Multi-pass membrane protein</topology>
    </subcellularLocation>
</comment>
<evidence type="ECO:0000259" key="9">
    <source>
        <dbReference type="PROSITE" id="PS50929"/>
    </source>
</evidence>
<dbReference type="GO" id="GO:0005524">
    <property type="term" value="F:ATP binding"/>
    <property type="evidence" value="ECO:0007669"/>
    <property type="project" value="UniProtKB-KW"/>
</dbReference>
<evidence type="ECO:0000256" key="5">
    <source>
        <dbReference type="ARBA" id="ARBA00022989"/>
    </source>
</evidence>
<dbReference type="PROSITE" id="PS50893">
    <property type="entry name" value="ABC_TRANSPORTER_2"/>
    <property type="match status" value="1"/>
</dbReference>
<dbReference type="CDD" id="cd07346">
    <property type="entry name" value="ABC_6TM_exporters"/>
    <property type="match status" value="1"/>
</dbReference>
<evidence type="ECO:0000256" key="3">
    <source>
        <dbReference type="ARBA" id="ARBA00022741"/>
    </source>
</evidence>